<accession>A0A1F6H2K0</accession>
<feature type="chain" id="PRO_5009524886" description="EF-hand domain-containing protein" evidence="1">
    <location>
        <begin position="30"/>
        <end position="454"/>
    </location>
</feature>
<evidence type="ECO:0000313" key="3">
    <source>
        <dbReference type="Proteomes" id="UP000177583"/>
    </source>
</evidence>
<comment type="caution">
    <text evidence="2">The sequence shown here is derived from an EMBL/GenBank/DDBJ whole genome shotgun (WGS) entry which is preliminary data.</text>
</comment>
<gene>
    <name evidence="2" type="ORF">A2557_06415</name>
</gene>
<proteinExistence type="predicted"/>
<keyword evidence="1" id="KW-0732">Signal</keyword>
<organism evidence="2 3">
    <name type="scientific">Candidatus Lambdaproteobacteria bacterium RIFOXYD2_FULL_56_26</name>
    <dbReference type="NCBI Taxonomy" id="1817773"/>
    <lineage>
        <taxon>Bacteria</taxon>
        <taxon>Pseudomonadati</taxon>
        <taxon>Pseudomonadota</taxon>
        <taxon>Candidatus Lambdaproteobacteria</taxon>
    </lineage>
</organism>
<evidence type="ECO:0000256" key="1">
    <source>
        <dbReference type="SAM" id="SignalP"/>
    </source>
</evidence>
<evidence type="ECO:0000313" key="2">
    <source>
        <dbReference type="EMBL" id="OGH04621.1"/>
    </source>
</evidence>
<feature type="signal peptide" evidence="1">
    <location>
        <begin position="1"/>
        <end position="29"/>
    </location>
</feature>
<reference evidence="2 3" key="1">
    <citation type="journal article" date="2016" name="Nat. Commun.">
        <title>Thousands of microbial genomes shed light on interconnected biogeochemical processes in an aquifer system.</title>
        <authorList>
            <person name="Anantharaman K."/>
            <person name="Brown C.T."/>
            <person name="Hug L.A."/>
            <person name="Sharon I."/>
            <person name="Castelle C.J."/>
            <person name="Probst A.J."/>
            <person name="Thomas B.C."/>
            <person name="Singh A."/>
            <person name="Wilkins M.J."/>
            <person name="Karaoz U."/>
            <person name="Brodie E.L."/>
            <person name="Williams K.H."/>
            <person name="Hubbard S.S."/>
            <person name="Banfield J.F."/>
        </authorList>
    </citation>
    <scope>NUCLEOTIDE SEQUENCE [LARGE SCALE GENOMIC DNA]</scope>
</reference>
<sequence length="454" mass="48209">MNNFRPKYKRAQAWILTGALAFLFGCASADSGKSCAQKLDEKDFVTVSEDTACSTYERGSAYLGRAGFLFANFLKDGASDNFRAALGIPSDASWDTWDGVTYYNQARILTGDASTDRYYGLTRSNADIEIHYFTTLAKLLAETYIKLDTNGNGTISEAETQAFTALNSTAALDYDKNDISATNYLQMVKTGESTSYILDTGSTASTSANCWSDSNYDGIEAVNGTAGTDVISCGLAATTASNQTISGSCAVIAKVDGVQKMFTTTISSSNSVLSLTEGIVSSISSLSSDMSSLGLASDSDLRQALDDFTTKIDNGGTCSSSTSVSEVNQLLTLINNANKTAITTPSNYASTNKIKTSALTSSSDNSVTIPSNFTVTTAAGTTITFSCTNSTDLDARLVFKISTNTYTPDYDSAKDSIKTTFNSLYNLQRDSAGTKKAVAKGDNIISFEELLCMQ</sequence>
<dbReference type="AlphaFoldDB" id="A0A1F6H2K0"/>
<dbReference type="Proteomes" id="UP000177583">
    <property type="component" value="Unassembled WGS sequence"/>
</dbReference>
<dbReference type="PROSITE" id="PS51257">
    <property type="entry name" value="PROKAR_LIPOPROTEIN"/>
    <property type="match status" value="1"/>
</dbReference>
<evidence type="ECO:0008006" key="4">
    <source>
        <dbReference type="Google" id="ProtNLM"/>
    </source>
</evidence>
<protein>
    <recommendedName>
        <fullName evidence="4">EF-hand domain-containing protein</fullName>
    </recommendedName>
</protein>
<name>A0A1F6H2K0_9PROT</name>
<dbReference type="EMBL" id="MFNF01000001">
    <property type="protein sequence ID" value="OGH04621.1"/>
    <property type="molecule type" value="Genomic_DNA"/>
</dbReference>